<keyword evidence="7" id="KW-0131">Cell cycle</keyword>
<evidence type="ECO:0000256" key="1">
    <source>
        <dbReference type="ARBA" id="ARBA00004496"/>
    </source>
</evidence>
<evidence type="ECO:0000313" key="13">
    <source>
        <dbReference type="EMBL" id="KAJ1205016.1"/>
    </source>
</evidence>
<proteinExistence type="inferred from homology"/>
<dbReference type="GO" id="GO:0005737">
    <property type="term" value="C:cytoplasm"/>
    <property type="evidence" value="ECO:0007669"/>
    <property type="project" value="UniProtKB-SubCell"/>
</dbReference>
<keyword evidence="14" id="KW-1185">Reference proteome</keyword>
<evidence type="ECO:0000256" key="5">
    <source>
        <dbReference type="ARBA" id="ARBA00022776"/>
    </source>
</evidence>
<evidence type="ECO:0000256" key="10">
    <source>
        <dbReference type="RuleBase" id="RU000383"/>
    </source>
</evidence>
<dbReference type="Proteomes" id="UP001066276">
    <property type="component" value="Chromosome 1_2"/>
</dbReference>
<accession>A0AAV7VXF6</accession>
<keyword evidence="4" id="KW-0132">Cell division</keyword>
<organism evidence="13 14">
    <name type="scientific">Pleurodeles waltl</name>
    <name type="common">Iberian ribbed newt</name>
    <dbReference type="NCBI Taxonomy" id="8319"/>
    <lineage>
        <taxon>Eukaryota</taxon>
        <taxon>Metazoa</taxon>
        <taxon>Chordata</taxon>
        <taxon>Craniata</taxon>
        <taxon>Vertebrata</taxon>
        <taxon>Euteleostomi</taxon>
        <taxon>Amphibia</taxon>
        <taxon>Batrachia</taxon>
        <taxon>Caudata</taxon>
        <taxon>Salamandroidea</taxon>
        <taxon>Salamandridae</taxon>
        <taxon>Pleurodelinae</taxon>
        <taxon>Pleurodeles</taxon>
    </lineage>
</organism>
<evidence type="ECO:0000256" key="11">
    <source>
        <dbReference type="SAM" id="MobiDB-lite"/>
    </source>
</evidence>
<dbReference type="EMBL" id="JANPWB010000002">
    <property type="protein sequence ID" value="KAJ1205016.1"/>
    <property type="molecule type" value="Genomic_DNA"/>
</dbReference>
<reference evidence="13" key="1">
    <citation type="journal article" date="2022" name="bioRxiv">
        <title>Sequencing and chromosome-scale assembly of the giantPleurodeles waltlgenome.</title>
        <authorList>
            <person name="Brown T."/>
            <person name="Elewa A."/>
            <person name="Iarovenko S."/>
            <person name="Subramanian E."/>
            <person name="Araus A.J."/>
            <person name="Petzold A."/>
            <person name="Susuki M."/>
            <person name="Suzuki K.-i.T."/>
            <person name="Hayashi T."/>
            <person name="Toyoda A."/>
            <person name="Oliveira C."/>
            <person name="Osipova E."/>
            <person name="Leigh N.D."/>
            <person name="Simon A."/>
            <person name="Yun M.H."/>
        </authorList>
    </citation>
    <scope>NUCLEOTIDE SEQUENCE</scope>
    <source>
        <strain evidence="13">20211129_DDA</strain>
        <tissue evidence="13">Liver</tissue>
    </source>
</reference>
<dbReference type="AlphaFoldDB" id="A0AAV7VXF6"/>
<dbReference type="SUPFAM" id="SSF47954">
    <property type="entry name" value="Cyclin-like"/>
    <property type="match status" value="1"/>
</dbReference>
<dbReference type="InterPro" id="IPR013763">
    <property type="entry name" value="Cyclin-like_dom"/>
</dbReference>
<name>A0AAV7VXF6_PLEWA</name>
<dbReference type="FunFam" id="1.10.472.10:FF:000056">
    <property type="entry name" value="Cyclin G2"/>
    <property type="match status" value="1"/>
</dbReference>
<sequence length="451" mass="50826">MDAGRHGSRSPCGLFGWLLAAAGAPSPVFRRRDSAPFARPYQPGASREFPALRSAPTGSPGMIPCRRCCRGGGTPDPVCCPAVFSPPLPIRDRHGALAEKMKDLEAVEQKTNETFRLLKQLNLHLEQESRYQPREKGLNLIESTSENDTTICPRLRNAKVEDLWTLTHFFGFQTETFVLAINILDRFLALMKVKPKHLSCIGVCCFQLAAQVIEQECNIPSIHDLIRISQCKCTASDMKRMEKIISEKLHFEFKATTAITFLHLYHTIVLCHTSDRKDILSIDKLEAQLKACNCRLVFSRAKPSVLALCLLSLEVETLKSNDLFEIALRVQKHSRINDMDMLYWRELVSQCLADYSSLECCKPDHKKLVWIVSKRTAQNLHTSYYSVPELPTIPEAAAFSESDGEDSCEDMSCGEDSLSSSPPSDLEASFFFDSFKSKSKRHNNHHLKPEM</sequence>
<comment type="caution">
    <text evidence="13">The sequence shown here is derived from an EMBL/GenBank/DDBJ whole genome shotgun (WGS) entry which is preliminary data.</text>
</comment>
<feature type="domain" description="Cyclin-like" evidence="12">
    <location>
        <begin position="161"/>
        <end position="247"/>
    </location>
</feature>
<dbReference type="PANTHER" id="PTHR10177">
    <property type="entry name" value="CYCLINS"/>
    <property type="match status" value="1"/>
</dbReference>
<feature type="compositionally biased region" description="Low complexity" evidence="11">
    <location>
        <begin position="415"/>
        <end position="425"/>
    </location>
</feature>
<evidence type="ECO:0000256" key="9">
    <source>
        <dbReference type="ARBA" id="ARBA00073878"/>
    </source>
</evidence>
<dbReference type="CDD" id="cd20584">
    <property type="entry name" value="CYCLIN_CCNG2"/>
    <property type="match status" value="1"/>
</dbReference>
<keyword evidence="6 10" id="KW-0195">Cyclin</keyword>
<dbReference type="InterPro" id="IPR036915">
    <property type="entry name" value="Cyclin-like_sf"/>
</dbReference>
<dbReference type="FunFam" id="1.10.472.10:FF:000006">
    <property type="entry name" value="Cyclin I"/>
    <property type="match status" value="1"/>
</dbReference>
<comment type="similarity">
    <text evidence="2">Belongs to the cyclin family. Cyclin G subfamily.</text>
</comment>
<evidence type="ECO:0000313" key="14">
    <source>
        <dbReference type="Proteomes" id="UP001066276"/>
    </source>
</evidence>
<feature type="compositionally biased region" description="Acidic residues" evidence="11">
    <location>
        <begin position="402"/>
        <end position="413"/>
    </location>
</feature>
<dbReference type="GO" id="GO:0051301">
    <property type="term" value="P:cell division"/>
    <property type="evidence" value="ECO:0007669"/>
    <property type="project" value="UniProtKB-KW"/>
</dbReference>
<evidence type="ECO:0000256" key="3">
    <source>
        <dbReference type="ARBA" id="ARBA00022490"/>
    </source>
</evidence>
<comment type="subcellular location">
    <subcellularLocation>
        <location evidence="1">Cytoplasm</location>
    </subcellularLocation>
</comment>
<gene>
    <name evidence="13" type="ORF">NDU88_000451</name>
</gene>
<keyword evidence="3" id="KW-0963">Cytoplasm</keyword>
<evidence type="ECO:0000256" key="6">
    <source>
        <dbReference type="ARBA" id="ARBA00023127"/>
    </source>
</evidence>
<keyword evidence="5" id="KW-0498">Mitosis</keyword>
<dbReference type="Pfam" id="PF00134">
    <property type="entry name" value="Cyclin_N"/>
    <property type="match status" value="1"/>
</dbReference>
<dbReference type="InterPro" id="IPR039361">
    <property type="entry name" value="Cyclin"/>
</dbReference>
<evidence type="ECO:0000256" key="7">
    <source>
        <dbReference type="ARBA" id="ARBA00023306"/>
    </source>
</evidence>
<comment type="function">
    <text evidence="8">May play a role in growth regulation and in negative regulation of cell cycle progression.</text>
</comment>
<protein>
    <recommendedName>
        <fullName evidence="9">Cyclin-G2</fullName>
    </recommendedName>
</protein>
<evidence type="ECO:0000256" key="8">
    <source>
        <dbReference type="ARBA" id="ARBA00058130"/>
    </source>
</evidence>
<evidence type="ECO:0000256" key="4">
    <source>
        <dbReference type="ARBA" id="ARBA00022618"/>
    </source>
</evidence>
<dbReference type="InterPro" id="IPR006671">
    <property type="entry name" value="Cyclin_N"/>
</dbReference>
<dbReference type="SMART" id="SM00385">
    <property type="entry name" value="CYCLIN"/>
    <property type="match status" value="1"/>
</dbReference>
<evidence type="ECO:0000259" key="12">
    <source>
        <dbReference type="SMART" id="SM00385"/>
    </source>
</evidence>
<evidence type="ECO:0000256" key="2">
    <source>
        <dbReference type="ARBA" id="ARBA00010389"/>
    </source>
</evidence>
<feature type="region of interest" description="Disordered" evidence="11">
    <location>
        <begin position="402"/>
        <end position="425"/>
    </location>
</feature>
<dbReference type="Gene3D" id="1.10.472.10">
    <property type="entry name" value="Cyclin-like"/>
    <property type="match status" value="2"/>
</dbReference>